<dbReference type="InterPro" id="IPR042098">
    <property type="entry name" value="TauD-like_sf"/>
</dbReference>
<gene>
    <name evidence="7" type="ORF">QC818_01025</name>
</gene>
<evidence type="ECO:0000256" key="4">
    <source>
        <dbReference type="ARBA" id="ARBA00023002"/>
    </source>
</evidence>
<keyword evidence="3 7" id="KW-0223">Dioxygenase</keyword>
<evidence type="ECO:0000313" key="7">
    <source>
        <dbReference type="EMBL" id="MDR5865369.1"/>
    </source>
</evidence>
<dbReference type="EMBL" id="JARWAK010000001">
    <property type="protein sequence ID" value="MDR5865369.1"/>
    <property type="molecule type" value="Genomic_DNA"/>
</dbReference>
<keyword evidence="2" id="KW-0479">Metal-binding</keyword>
<dbReference type="SUPFAM" id="SSF51197">
    <property type="entry name" value="Clavaminate synthase-like"/>
    <property type="match status" value="1"/>
</dbReference>
<dbReference type="PANTHER" id="PTHR43779">
    <property type="entry name" value="DIOXYGENASE RV0097-RELATED"/>
    <property type="match status" value="1"/>
</dbReference>
<dbReference type="EC" id="1.14.11.-" evidence="7"/>
<dbReference type="Proteomes" id="UP001264519">
    <property type="component" value="Unassembled WGS sequence"/>
</dbReference>
<sequence>MTAAPRWHTLPPRRLRQRFHPAGIALNHRRSALPSRQSTLPPLAPSRLATIEAFGGTITPLDPLGAQVQGIDLSSGETPPPEVLDALEREMANCGFLVFKNDTPLAPEDFLRASCWWGGKELHSTHGVHTATPGGNPHIFRLSNDRRHGIPGVGPQWHNDGSFNTAPFSHSGYHIIRPAEKGGGTYFAHQGAAYDALPEDRKAYWSRLSSVNSSSGAVHPLVHEHPTSRRKCIWMHLGMTGAVIEKLPDEEAFRLLNADELTQLCHEYNDILNAGLENGYATAYEYQENDCVFIDNLAVAHRAAPEAHLPVEQQGLRIMHRSTVRGVHDLAPGFGLPLQVDIYGPNPQGKGVWQGGGIGFRWDDRVPMQN</sequence>
<name>A0ABU1FYU7_9GAMM</name>
<keyword evidence="8" id="KW-1185">Reference proteome</keyword>
<dbReference type="InterPro" id="IPR051178">
    <property type="entry name" value="TfdA_dioxygenase"/>
</dbReference>
<dbReference type="GO" id="GO:0051213">
    <property type="term" value="F:dioxygenase activity"/>
    <property type="evidence" value="ECO:0007669"/>
    <property type="project" value="UniProtKB-KW"/>
</dbReference>
<reference evidence="7 8" key="1">
    <citation type="submission" date="2023-04" db="EMBL/GenBank/DDBJ databases">
        <title>A long-awaited taxogenomic arrangement of the family Halomonadaceae.</title>
        <authorList>
            <person name="De La Haba R."/>
            <person name="Chuvochina M."/>
            <person name="Wittouck S."/>
            <person name="Arahal D.R."/>
            <person name="Sanchez-Porro C."/>
            <person name="Hugenholtz P."/>
            <person name="Ventosa A."/>
        </authorList>
    </citation>
    <scope>NUCLEOTIDE SEQUENCE [LARGE SCALE GENOMIC DNA]</scope>
    <source>
        <strain evidence="7 8">DSM 23530</strain>
    </source>
</reference>
<dbReference type="Pfam" id="PF02668">
    <property type="entry name" value="TauD"/>
    <property type="match status" value="1"/>
</dbReference>
<evidence type="ECO:0000256" key="5">
    <source>
        <dbReference type="ARBA" id="ARBA00023004"/>
    </source>
</evidence>
<evidence type="ECO:0000256" key="3">
    <source>
        <dbReference type="ARBA" id="ARBA00022964"/>
    </source>
</evidence>
<comment type="similarity">
    <text evidence="1">Belongs to the TfdA dioxygenase family.</text>
</comment>
<dbReference type="InterPro" id="IPR003819">
    <property type="entry name" value="TauD/TfdA-like"/>
</dbReference>
<keyword evidence="4 7" id="KW-0560">Oxidoreductase</keyword>
<dbReference type="RefSeq" id="WP_309650966.1">
    <property type="nucleotide sequence ID" value="NZ_JARWAK010000001.1"/>
</dbReference>
<keyword evidence="5" id="KW-0408">Iron</keyword>
<accession>A0ABU1FYU7</accession>
<proteinExistence type="inferred from homology"/>
<feature type="domain" description="TauD/TfdA-like" evidence="6">
    <location>
        <begin position="58"/>
        <end position="321"/>
    </location>
</feature>
<evidence type="ECO:0000259" key="6">
    <source>
        <dbReference type="Pfam" id="PF02668"/>
    </source>
</evidence>
<comment type="caution">
    <text evidence="7">The sequence shown here is derived from an EMBL/GenBank/DDBJ whole genome shotgun (WGS) entry which is preliminary data.</text>
</comment>
<evidence type="ECO:0000313" key="8">
    <source>
        <dbReference type="Proteomes" id="UP001264519"/>
    </source>
</evidence>
<evidence type="ECO:0000256" key="1">
    <source>
        <dbReference type="ARBA" id="ARBA00005896"/>
    </source>
</evidence>
<organism evidence="7 8">
    <name type="scientific">Halomonas koreensis</name>
    <dbReference type="NCBI Taxonomy" id="245385"/>
    <lineage>
        <taxon>Bacteria</taxon>
        <taxon>Pseudomonadati</taxon>
        <taxon>Pseudomonadota</taxon>
        <taxon>Gammaproteobacteria</taxon>
        <taxon>Oceanospirillales</taxon>
        <taxon>Halomonadaceae</taxon>
        <taxon>Halomonas</taxon>
    </lineage>
</organism>
<dbReference type="Gene3D" id="3.60.130.10">
    <property type="entry name" value="Clavaminate synthase-like"/>
    <property type="match status" value="1"/>
</dbReference>
<dbReference type="PANTHER" id="PTHR43779:SF3">
    <property type="entry name" value="(3R)-3-[(CARBOXYMETHYL)AMINO]FATTY ACID OXYGENASE_DECARBOXYLASE"/>
    <property type="match status" value="1"/>
</dbReference>
<evidence type="ECO:0000256" key="2">
    <source>
        <dbReference type="ARBA" id="ARBA00022723"/>
    </source>
</evidence>
<protein>
    <submittedName>
        <fullName evidence="7">TauD/TfdA family dioxygenase</fullName>
        <ecNumber evidence="7">1.14.11.-</ecNumber>
    </submittedName>
</protein>